<sequence>MKRGEPRKTLSPLFGNALRSAEQHSIWTERTDSLAYSTRHTSIFVTERHLTVTSVARG</sequence>
<evidence type="ECO:0000313" key="2">
    <source>
        <dbReference type="Proteomes" id="UP000693946"/>
    </source>
</evidence>
<dbReference type="AlphaFoldDB" id="A0AAV6SJ40"/>
<dbReference type="EMBL" id="JAGKHQ010000005">
    <property type="protein sequence ID" value="KAG7516788.1"/>
    <property type="molecule type" value="Genomic_DNA"/>
</dbReference>
<name>A0AAV6SJ40_SOLSE</name>
<gene>
    <name evidence="1" type="ORF">JOB18_040692</name>
</gene>
<protein>
    <submittedName>
        <fullName evidence="1">Uncharacterized protein</fullName>
    </submittedName>
</protein>
<accession>A0AAV6SJ40</accession>
<reference evidence="1 2" key="1">
    <citation type="journal article" date="2021" name="Sci. Rep.">
        <title>Chromosome anchoring in Senegalese sole (Solea senegalensis) reveals sex-associated markers and genome rearrangements in flatfish.</title>
        <authorList>
            <person name="Guerrero-Cozar I."/>
            <person name="Gomez-Garrido J."/>
            <person name="Berbel C."/>
            <person name="Martinez-Blanch J.F."/>
            <person name="Alioto T."/>
            <person name="Claros M.G."/>
            <person name="Gagnaire P.A."/>
            <person name="Manchado M."/>
        </authorList>
    </citation>
    <scope>NUCLEOTIDE SEQUENCE [LARGE SCALE GENOMIC DNA]</scope>
    <source>
        <strain evidence="1">Sse05_10M</strain>
    </source>
</reference>
<organism evidence="1 2">
    <name type="scientific">Solea senegalensis</name>
    <name type="common">Senegalese sole</name>
    <dbReference type="NCBI Taxonomy" id="28829"/>
    <lineage>
        <taxon>Eukaryota</taxon>
        <taxon>Metazoa</taxon>
        <taxon>Chordata</taxon>
        <taxon>Craniata</taxon>
        <taxon>Vertebrata</taxon>
        <taxon>Euteleostomi</taxon>
        <taxon>Actinopterygii</taxon>
        <taxon>Neopterygii</taxon>
        <taxon>Teleostei</taxon>
        <taxon>Neoteleostei</taxon>
        <taxon>Acanthomorphata</taxon>
        <taxon>Carangaria</taxon>
        <taxon>Pleuronectiformes</taxon>
        <taxon>Pleuronectoidei</taxon>
        <taxon>Soleidae</taxon>
        <taxon>Solea</taxon>
    </lineage>
</organism>
<evidence type="ECO:0000313" key="1">
    <source>
        <dbReference type="EMBL" id="KAG7516788.1"/>
    </source>
</evidence>
<keyword evidence="2" id="KW-1185">Reference proteome</keyword>
<comment type="caution">
    <text evidence="1">The sequence shown here is derived from an EMBL/GenBank/DDBJ whole genome shotgun (WGS) entry which is preliminary data.</text>
</comment>
<dbReference type="Proteomes" id="UP000693946">
    <property type="component" value="Linkage Group LG13"/>
</dbReference>
<proteinExistence type="predicted"/>